<organism evidence="9 10">
    <name type="scientific">Xylanimonas allomyrinae</name>
    <dbReference type="NCBI Taxonomy" id="2509459"/>
    <lineage>
        <taxon>Bacteria</taxon>
        <taxon>Bacillati</taxon>
        <taxon>Actinomycetota</taxon>
        <taxon>Actinomycetes</taxon>
        <taxon>Micrococcales</taxon>
        <taxon>Promicromonosporaceae</taxon>
        <taxon>Xylanimonas</taxon>
    </lineage>
</organism>
<keyword evidence="6 7" id="KW-0472">Membrane</keyword>
<dbReference type="OrthoDB" id="9813426at2"/>
<feature type="transmembrane region" description="Helical" evidence="7">
    <location>
        <begin position="25"/>
        <end position="45"/>
    </location>
</feature>
<dbReference type="PANTHER" id="PTHR30353">
    <property type="entry name" value="INNER MEMBRANE PROTEIN DEDA-RELATED"/>
    <property type="match status" value="1"/>
</dbReference>
<comment type="caution">
    <text evidence="7">Lacks conserved residue(s) required for the propagation of feature annotation.</text>
</comment>
<dbReference type="PANTHER" id="PTHR30353:SF0">
    <property type="entry name" value="TRANSMEMBRANE PROTEIN"/>
    <property type="match status" value="1"/>
</dbReference>
<gene>
    <name evidence="9" type="ORF">ET495_08145</name>
</gene>
<evidence type="ECO:0000256" key="3">
    <source>
        <dbReference type="ARBA" id="ARBA00022475"/>
    </source>
</evidence>
<keyword evidence="3 7" id="KW-1003">Cell membrane</keyword>
<evidence type="ECO:0000256" key="4">
    <source>
        <dbReference type="ARBA" id="ARBA00022692"/>
    </source>
</evidence>
<evidence type="ECO:0000256" key="6">
    <source>
        <dbReference type="ARBA" id="ARBA00023136"/>
    </source>
</evidence>
<dbReference type="KEGG" id="xyl:ET495_08145"/>
<protein>
    <submittedName>
        <fullName evidence="9">DedA family protein</fullName>
    </submittedName>
</protein>
<sequence length="219" mass="22952">MLAATLLPAAGPLDPAALLHSFGSWALLGVALTVFVESGVLFPFLPGDSLLVAAAILAPGLGFSPWTIAAVATAAAIAGDQVGYTIGRRLGRRLFRPGARVLRTSRLEDAERFFTRYGPAALVLGRFVPVVRTYVPLTAGVGALHHQRFLRWNALGGILWAGGLTLAGTLLGGLPLVRNHIDLLAVIVVLVSVLPIAASVAVRSRRARRADTTSALQRG</sequence>
<dbReference type="Proteomes" id="UP000291758">
    <property type="component" value="Chromosome"/>
</dbReference>
<comment type="subcellular location">
    <subcellularLocation>
        <location evidence="1 7">Cell membrane</location>
        <topology evidence="1 7">Multi-pass membrane protein</topology>
    </subcellularLocation>
</comment>
<evidence type="ECO:0000256" key="1">
    <source>
        <dbReference type="ARBA" id="ARBA00004651"/>
    </source>
</evidence>
<dbReference type="InterPro" id="IPR032816">
    <property type="entry name" value="VTT_dom"/>
</dbReference>
<dbReference type="EMBL" id="CP035495">
    <property type="protein sequence ID" value="QAY63216.1"/>
    <property type="molecule type" value="Genomic_DNA"/>
</dbReference>
<dbReference type="Pfam" id="PF09335">
    <property type="entry name" value="VTT_dom"/>
    <property type="match status" value="1"/>
</dbReference>
<evidence type="ECO:0000256" key="7">
    <source>
        <dbReference type="RuleBase" id="RU367016"/>
    </source>
</evidence>
<dbReference type="RefSeq" id="WP_129204113.1">
    <property type="nucleotide sequence ID" value="NZ_CP035495.1"/>
</dbReference>
<keyword evidence="5 7" id="KW-1133">Transmembrane helix</keyword>
<accession>A0A4P6ELR9</accession>
<name>A0A4P6ELR9_9MICO</name>
<dbReference type="GO" id="GO:0005886">
    <property type="term" value="C:plasma membrane"/>
    <property type="evidence" value="ECO:0007669"/>
    <property type="project" value="UniProtKB-SubCell"/>
</dbReference>
<keyword evidence="10" id="KW-1185">Reference proteome</keyword>
<reference evidence="9 10" key="1">
    <citation type="submission" date="2019-01" db="EMBL/GenBank/DDBJ databases">
        <title>Genome sequencing of strain 2JSPR-7.</title>
        <authorList>
            <person name="Heo J."/>
            <person name="Kim S.-J."/>
            <person name="Kim J.-S."/>
            <person name="Hong S.-B."/>
            <person name="Kwon S.-W."/>
        </authorList>
    </citation>
    <scope>NUCLEOTIDE SEQUENCE [LARGE SCALE GENOMIC DNA]</scope>
    <source>
        <strain evidence="9 10">2JSPR-7</strain>
    </source>
</reference>
<evidence type="ECO:0000313" key="9">
    <source>
        <dbReference type="EMBL" id="QAY63216.1"/>
    </source>
</evidence>
<feature type="domain" description="VTT" evidence="8">
    <location>
        <begin position="45"/>
        <end position="169"/>
    </location>
</feature>
<proteinExistence type="inferred from homology"/>
<feature type="transmembrane region" description="Helical" evidence="7">
    <location>
        <begin position="183"/>
        <end position="202"/>
    </location>
</feature>
<evidence type="ECO:0000256" key="2">
    <source>
        <dbReference type="ARBA" id="ARBA00010792"/>
    </source>
</evidence>
<evidence type="ECO:0000313" key="10">
    <source>
        <dbReference type="Proteomes" id="UP000291758"/>
    </source>
</evidence>
<dbReference type="InterPro" id="IPR032818">
    <property type="entry name" value="DedA-like"/>
</dbReference>
<feature type="transmembrane region" description="Helical" evidence="7">
    <location>
        <begin position="154"/>
        <end position="177"/>
    </location>
</feature>
<evidence type="ECO:0000256" key="5">
    <source>
        <dbReference type="ARBA" id="ARBA00022989"/>
    </source>
</evidence>
<keyword evidence="4 7" id="KW-0812">Transmembrane</keyword>
<evidence type="ECO:0000259" key="8">
    <source>
        <dbReference type="Pfam" id="PF09335"/>
    </source>
</evidence>
<comment type="similarity">
    <text evidence="2 7">Belongs to the DedA family.</text>
</comment>
<dbReference type="AlphaFoldDB" id="A0A4P6ELR9"/>